<protein>
    <submittedName>
        <fullName evidence="3">Uncharacterized protein</fullName>
    </submittedName>
</protein>
<feature type="region of interest" description="Disordered" evidence="2">
    <location>
        <begin position="1"/>
        <end position="27"/>
    </location>
</feature>
<sequence>MAKENTKATPLTEEQLLQRETDLKAGEDKLANDRKEFEQEVQQLKVDKEQLVQKEADLAKKEADLEQLEKDLLLVDPQPETSEPGYEFMHNGQKFKFPDSAPKSIRYKNKVWTQKELAKDEEAIAELINTSLIQKL</sequence>
<evidence type="ECO:0000256" key="1">
    <source>
        <dbReference type="SAM" id="Coils"/>
    </source>
</evidence>
<proteinExistence type="predicted"/>
<dbReference type="RefSeq" id="WP_407489569.1">
    <property type="nucleotide sequence ID" value="NZ_JBJDMN010000001.1"/>
</dbReference>
<evidence type="ECO:0000313" key="3">
    <source>
        <dbReference type="EMBL" id="MDV3662468.1"/>
    </source>
</evidence>
<feature type="compositionally biased region" description="Basic and acidic residues" evidence="2">
    <location>
        <begin position="16"/>
        <end position="27"/>
    </location>
</feature>
<reference evidence="3" key="1">
    <citation type="submission" date="2023-02" db="EMBL/GenBank/DDBJ databases">
        <title>Elizabethkingia anophelis draft genomes.</title>
        <authorList>
            <person name="Nicholson A.C."/>
            <person name="Whitney A.M."/>
            <person name="Humrighouse B.W."/>
            <person name="Villarma A."/>
            <person name="Bell M."/>
            <person name="Mcquiston J."/>
        </authorList>
    </citation>
    <scope>NUCLEOTIDE SEQUENCE</scope>
    <source>
        <strain evidence="3">B4955</strain>
    </source>
</reference>
<feature type="coiled-coil region" evidence="1">
    <location>
        <begin position="27"/>
        <end position="71"/>
    </location>
</feature>
<name>A0AAE4T4L8_9FLAO</name>
<keyword evidence="1" id="KW-0175">Coiled coil</keyword>
<organism evidence="3 4">
    <name type="scientific">Elizabethkingia anophelis</name>
    <dbReference type="NCBI Taxonomy" id="1117645"/>
    <lineage>
        <taxon>Bacteria</taxon>
        <taxon>Pseudomonadati</taxon>
        <taxon>Bacteroidota</taxon>
        <taxon>Flavobacteriia</taxon>
        <taxon>Flavobacteriales</taxon>
        <taxon>Weeksellaceae</taxon>
        <taxon>Elizabethkingia</taxon>
    </lineage>
</organism>
<dbReference type="AlphaFoldDB" id="A0AAE4T4L8"/>
<evidence type="ECO:0000313" key="4">
    <source>
        <dbReference type="Proteomes" id="UP001189000"/>
    </source>
</evidence>
<comment type="caution">
    <text evidence="3">The sequence shown here is derived from an EMBL/GenBank/DDBJ whole genome shotgun (WGS) entry which is preliminary data.</text>
</comment>
<accession>A0AAE4T4L8</accession>
<dbReference type="EMBL" id="NWGY01000001">
    <property type="protein sequence ID" value="MDV3662468.1"/>
    <property type="molecule type" value="Genomic_DNA"/>
</dbReference>
<gene>
    <name evidence="3" type="ORF">CMU51_00135</name>
</gene>
<evidence type="ECO:0000256" key="2">
    <source>
        <dbReference type="SAM" id="MobiDB-lite"/>
    </source>
</evidence>
<dbReference type="Proteomes" id="UP001189000">
    <property type="component" value="Unassembled WGS sequence"/>
</dbReference>